<proteinExistence type="predicted"/>
<protein>
    <recommendedName>
        <fullName evidence="1">VOC domain-containing protein</fullName>
    </recommendedName>
</protein>
<sequence length="263" mass="28878">MTNPFVFHEIVTPSPYDLSHFYGEVFGWQFQRIDDQGTLYAIRSSTPGCAPVGLLTKTSDEPGFSQNTLFYIQVEAIDTFLPKAVSFGAQIVMPAMASSLGEWQYRLAVLCDPQGNHFGVMEAVTRAGQVAALPETPVDFNEIVTANPSALVERFYRPLFDWAIEMTGSSEAPFYTISTDQNATLSGGIAKISDKPGFHAYAGFYIKVDDIALSLEKIAQMGGEVIMPEVTVPLGDEMVSIAMFTDPQRNQLGLIRRMQGVKP</sequence>
<evidence type="ECO:0000313" key="2">
    <source>
        <dbReference type="EMBL" id="KKD00264.1"/>
    </source>
</evidence>
<dbReference type="SUPFAM" id="SSF54593">
    <property type="entry name" value="Glyoxalase/Bleomycin resistance protein/Dihydroxybiphenyl dioxygenase"/>
    <property type="match status" value="2"/>
</dbReference>
<dbReference type="AlphaFoldDB" id="A0A0F5VDR3"/>
<evidence type="ECO:0000313" key="3">
    <source>
        <dbReference type="Proteomes" id="UP000033633"/>
    </source>
</evidence>
<dbReference type="InterPro" id="IPR029068">
    <property type="entry name" value="Glyas_Bleomycin-R_OHBP_Dase"/>
</dbReference>
<comment type="caution">
    <text evidence="2">The sequence shown here is derived from an EMBL/GenBank/DDBJ whole genome shotgun (WGS) entry which is preliminary data.</text>
</comment>
<dbReference type="STRING" id="265726.KY46_08380"/>
<name>A0A0F5VDR3_9GAMM</name>
<dbReference type="Proteomes" id="UP000033633">
    <property type="component" value="Unassembled WGS sequence"/>
</dbReference>
<feature type="domain" description="VOC" evidence="1">
    <location>
        <begin position="4"/>
        <end position="123"/>
    </location>
</feature>
<dbReference type="OrthoDB" id="9793039at2"/>
<dbReference type="InterPro" id="IPR037523">
    <property type="entry name" value="VOC_core"/>
</dbReference>
<gene>
    <name evidence="2" type="ORF">KY46_08380</name>
</gene>
<dbReference type="EMBL" id="JWYV01000005">
    <property type="protein sequence ID" value="KKD00264.1"/>
    <property type="molecule type" value="Genomic_DNA"/>
</dbReference>
<dbReference type="RefSeq" id="WP_046220192.1">
    <property type="nucleotide sequence ID" value="NZ_JWYV01000005.1"/>
</dbReference>
<evidence type="ECO:0000259" key="1">
    <source>
        <dbReference type="PROSITE" id="PS51819"/>
    </source>
</evidence>
<organism evidence="2 3">
    <name type="scientific">Photobacterium halotolerans</name>
    <dbReference type="NCBI Taxonomy" id="265726"/>
    <lineage>
        <taxon>Bacteria</taxon>
        <taxon>Pseudomonadati</taxon>
        <taxon>Pseudomonadota</taxon>
        <taxon>Gammaproteobacteria</taxon>
        <taxon>Vibrionales</taxon>
        <taxon>Vibrionaceae</taxon>
        <taxon>Photobacterium</taxon>
    </lineage>
</organism>
<keyword evidence="3" id="KW-1185">Reference proteome</keyword>
<dbReference type="Gene3D" id="3.10.180.10">
    <property type="entry name" value="2,3-Dihydroxybiphenyl 1,2-Dioxygenase, domain 1"/>
    <property type="match status" value="2"/>
</dbReference>
<feature type="domain" description="VOC" evidence="1">
    <location>
        <begin position="137"/>
        <end position="257"/>
    </location>
</feature>
<dbReference type="InterPro" id="IPR052164">
    <property type="entry name" value="Anthracycline_SecMetBiosynth"/>
</dbReference>
<dbReference type="PROSITE" id="PS51819">
    <property type="entry name" value="VOC"/>
    <property type="match status" value="2"/>
</dbReference>
<accession>A0A0F5VDR3</accession>
<reference evidence="2 3" key="1">
    <citation type="submission" date="2014-12" db="EMBL/GenBank/DDBJ databases">
        <title>Mercury Reductase activity and rhizosphere competence traits in the genome of root associated Photobacterium halotolerans MELD1.</title>
        <authorList>
            <person name="Mathew D.C."/>
            <person name="Huang C.-C."/>
        </authorList>
    </citation>
    <scope>NUCLEOTIDE SEQUENCE [LARGE SCALE GENOMIC DNA]</scope>
    <source>
        <strain evidence="2 3">MELD1</strain>
    </source>
</reference>
<dbReference type="PANTHER" id="PTHR33993">
    <property type="entry name" value="GLYOXALASE-RELATED"/>
    <property type="match status" value="1"/>
</dbReference>
<dbReference type="PATRIC" id="fig|265726.11.peg.3809"/>